<name>I0HAW3_ACTM4</name>
<keyword evidence="1" id="KW-0472">Membrane</keyword>
<sequence>MPIGPQPQGRRGTVEEPYSPLNLRLVLAAIGLVVCTVLSIVLFRSGWTLPGWLLAAWAVVALIDIVVVQLRRRARKRLEGDRDHSLFE</sequence>
<dbReference type="Proteomes" id="UP000007882">
    <property type="component" value="Chromosome"/>
</dbReference>
<dbReference type="AlphaFoldDB" id="I0HAW3"/>
<dbReference type="eggNOG" id="ENOG5033H6F">
    <property type="taxonomic scope" value="Bacteria"/>
</dbReference>
<keyword evidence="1" id="KW-0812">Transmembrane</keyword>
<feature type="transmembrane region" description="Helical" evidence="1">
    <location>
        <begin position="49"/>
        <end position="68"/>
    </location>
</feature>
<evidence type="ECO:0000313" key="2">
    <source>
        <dbReference type="EMBL" id="BAL90150.1"/>
    </source>
</evidence>
<dbReference type="PATRIC" id="fig|512565.3.peg.4922"/>
<evidence type="ECO:0000313" key="3">
    <source>
        <dbReference type="Proteomes" id="UP000007882"/>
    </source>
</evidence>
<dbReference type="EMBL" id="AP012319">
    <property type="protein sequence ID" value="BAL90150.1"/>
    <property type="molecule type" value="Genomic_DNA"/>
</dbReference>
<keyword evidence="3" id="KW-1185">Reference proteome</keyword>
<evidence type="ECO:0000256" key="1">
    <source>
        <dbReference type="SAM" id="Phobius"/>
    </source>
</evidence>
<dbReference type="KEGG" id="ams:AMIS_49300"/>
<dbReference type="OrthoDB" id="3402708at2"/>
<protein>
    <submittedName>
        <fullName evidence="2">Uncharacterized protein</fullName>
    </submittedName>
</protein>
<keyword evidence="1" id="KW-1133">Transmembrane helix</keyword>
<accession>I0HAW3</accession>
<organism evidence="2 3">
    <name type="scientific">Actinoplanes missouriensis (strain ATCC 14538 / DSM 43046 / CBS 188.64 / JCM 3121 / NBRC 102363 / NCIMB 12654 / NRRL B-3342 / UNCC 431)</name>
    <dbReference type="NCBI Taxonomy" id="512565"/>
    <lineage>
        <taxon>Bacteria</taxon>
        <taxon>Bacillati</taxon>
        <taxon>Actinomycetota</taxon>
        <taxon>Actinomycetes</taxon>
        <taxon>Micromonosporales</taxon>
        <taxon>Micromonosporaceae</taxon>
        <taxon>Actinoplanes</taxon>
    </lineage>
</organism>
<gene>
    <name evidence="2" type="ordered locus">AMIS_49300</name>
</gene>
<dbReference type="HOGENOM" id="CLU_180533_0_0_11"/>
<reference evidence="2 3" key="1">
    <citation type="submission" date="2012-02" db="EMBL/GenBank/DDBJ databases">
        <title>Complete genome sequence of Actinoplanes missouriensis 431 (= NBRC 102363).</title>
        <authorList>
            <person name="Ohnishi Y."/>
            <person name="Ishikawa J."/>
            <person name="Sekine M."/>
            <person name="Hosoyama A."/>
            <person name="Harada T."/>
            <person name="Narita H."/>
            <person name="Hata T."/>
            <person name="Konno Y."/>
            <person name="Tutikane K."/>
            <person name="Fujita N."/>
            <person name="Horinouchi S."/>
            <person name="Hayakawa M."/>
        </authorList>
    </citation>
    <scope>NUCLEOTIDE SEQUENCE [LARGE SCALE GENOMIC DNA]</scope>
    <source>
        <strain evidence="3">ATCC 14538 / DSM 43046 / CBS 188.64 / JCM 3121 / NBRC 102363 / NCIMB 12654 / NRRL B-3342 / UNCC 431</strain>
    </source>
</reference>
<proteinExistence type="predicted"/>
<dbReference type="RefSeq" id="WP_014445039.1">
    <property type="nucleotide sequence ID" value="NC_017093.1"/>
</dbReference>
<feature type="transmembrane region" description="Helical" evidence="1">
    <location>
        <begin position="21"/>
        <end position="43"/>
    </location>
</feature>